<proteinExistence type="predicted"/>
<evidence type="ECO:0000313" key="2">
    <source>
        <dbReference type="Proteomes" id="UP000024635"/>
    </source>
</evidence>
<sequence length="536" mass="61178">MNHCPEINKIVCDGSWEWFSFQHSTNHHGVGSGMVGRYVKWELEFGEHHPITSPKFATYGDGRYVFILGNKRTSRDERIHYSRFELECIDLFLSVKTRYIIEGLQDIGFVLAFYAISPTSFMLIDYSELNANVKQTGIILDQNSFTGAHFIERTYCVATSVAFFFVHCIVGQQECVIFAPPNTRPETTFCCHLIPKLPWAKYSDRNCSSLIQRVNAQVLSQHGAALSRWESPQFISVNELAFFLDRGQGICPDPFNIAVVNIEYVFIIALEHIHIPTSFNVAAPTNTAAVMLGKRWKELRTYAQLAHLLSAYKLSPIAAVPGTTFDVANHGGRGAGPPFYDWTGDWRVITCTADKNTGFPRDPHDQLPIDSTALHSASGQISLLTTYGRPADSYYAHFARLLQRWSRHVWRAFYYTSDNFSWIAPMFLHLALAMTTMRGRLMYNPAAKVGVLDTTTWQWVEVHCVNDYYFTDIVTFDNGQTLIHQTDKNWNFEHYGIIRNPFTVPTLISTAELISRPIAYNEEREQLVKRLRQPSH</sequence>
<dbReference type="EMBL" id="JARK01001404">
    <property type="protein sequence ID" value="EYC07934.1"/>
    <property type="molecule type" value="Genomic_DNA"/>
</dbReference>
<accession>A0A016TY09</accession>
<gene>
    <name evidence="1" type="primary">Acey_s0068.g209</name>
    <name evidence="1" type="ORF">Y032_0068g209</name>
</gene>
<keyword evidence="2" id="KW-1185">Reference proteome</keyword>
<organism evidence="1 2">
    <name type="scientific">Ancylostoma ceylanicum</name>
    <dbReference type="NCBI Taxonomy" id="53326"/>
    <lineage>
        <taxon>Eukaryota</taxon>
        <taxon>Metazoa</taxon>
        <taxon>Ecdysozoa</taxon>
        <taxon>Nematoda</taxon>
        <taxon>Chromadorea</taxon>
        <taxon>Rhabditida</taxon>
        <taxon>Rhabditina</taxon>
        <taxon>Rhabditomorpha</taxon>
        <taxon>Strongyloidea</taxon>
        <taxon>Ancylostomatidae</taxon>
        <taxon>Ancylostomatinae</taxon>
        <taxon>Ancylostoma</taxon>
    </lineage>
</organism>
<evidence type="ECO:0000313" key="1">
    <source>
        <dbReference type="EMBL" id="EYC07934.1"/>
    </source>
</evidence>
<dbReference type="AlphaFoldDB" id="A0A016TY09"/>
<dbReference type="Proteomes" id="UP000024635">
    <property type="component" value="Unassembled WGS sequence"/>
</dbReference>
<dbReference type="OrthoDB" id="5781654at2759"/>
<protein>
    <submittedName>
        <fullName evidence="1">Uncharacterized protein</fullName>
    </submittedName>
</protein>
<reference evidence="2" key="1">
    <citation type="journal article" date="2015" name="Nat. Genet.">
        <title>The genome and transcriptome of the zoonotic hookworm Ancylostoma ceylanicum identify infection-specific gene families.</title>
        <authorList>
            <person name="Schwarz E.M."/>
            <person name="Hu Y."/>
            <person name="Antoshechkin I."/>
            <person name="Miller M.M."/>
            <person name="Sternberg P.W."/>
            <person name="Aroian R.V."/>
        </authorList>
    </citation>
    <scope>NUCLEOTIDE SEQUENCE</scope>
    <source>
        <strain evidence="2">HY135</strain>
    </source>
</reference>
<name>A0A016TY09_9BILA</name>
<comment type="caution">
    <text evidence="1">The sequence shown here is derived from an EMBL/GenBank/DDBJ whole genome shotgun (WGS) entry which is preliminary data.</text>
</comment>